<dbReference type="Proteomes" id="UP000824082">
    <property type="component" value="Unassembled WGS sequence"/>
</dbReference>
<dbReference type="InterPro" id="IPR019734">
    <property type="entry name" value="TPR_rpt"/>
</dbReference>
<name>A0A9D1ISG7_9FIRM</name>
<feature type="domain" description="J" evidence="4">
    <location>
        <begin position="3"/>
        <end position="78"/>
    </location>
</feature>
<dbReference type="PRINTS" id="PR00625">
    <property type="entry name" value="JDOMAIN"/>
</dbReference>
<gene>
    <name evidence="5" type="ORF">IAD19_04960</name>
</gene>
<keyword evidence="1" id="KW-0235">DNA replication</keyword>
<accession>A0A9D1ISG7</accession>
<dbReference type="InterPro" id="IPR001623">
    <property type="entry name" value="DnaJ_domain"/>
</dbReference>
<reference evidence="5" key="2">
    <citation type="journal article" date="2021" name="PeerJ">
        <title>Extensive microbial diversity within the chicken gut microbiome revealed by metagenomics and culture.</title>
        <authorList>
            <person name="Gilroy R."/>
            <person name="Ravi A."/>
            <person name="Getino M."/>
            <person name="Pursley I."/>
            <person name="Horton D.L."/>
            <person name="Alikhan N.F."/>
            <person name="Baker D."/>
            <person name="Gharbi K."/>
            <person name="Hall N."/>
            <person name="Watson M."/>
            <person name="Adriaenssens E.M."/>
            <person name="Foster-Nyarko E."/>
            <person name="Jarju S."/>
            <person name="Secka A."/>
            <person name="Antonio M."/>
            <person name="Oren A."/>
            <person name="Chaudhuri R.R."/>
            <person name="La Ragione R."/>
            <person name="Hildebrand F."/>
            <person name="Pallen M.J."/>
        </authorList>
    </citation>
    <scope>NUCLEOTIDE SEQUENCE</scope>
    <source>
        <strain evidence="5">4509</strain>
    </source>
</reference>
<evidence type="ECO:0000256" key="2">
    <source>
        <dbReference type="PROSITE-ProRule" id="PRU00339"/>
    </source>
</evidence>
<dbReference type="SMART" id="SM00271">
    <property type="entry name" value="DnaJ"/>
    <property type="match status" value="1"/>
</dbReference>
<protein>
    <submittedName>
        <fullName evidence="5">DnaJ domain-containing protein</fullName>
    </submittedName>
</protein>
<dbReference type="CDD" id="cd06257">
    <property type="entry name" value="DnaJ"/>
    <property type="match status" value="1"/>
</dbReference>
<dbReference type="InterPro" id="IPR050817">
    <property type="entry name" value="DjlA_DnaK_co-chaperone"/>
</dbReference>
<dbReference type="Gene3D" id="1.10.287.110">
    <property type="entry name" value="DnaJ domain"/>
    <property type="match status" value="1"/>
</dbReference>
<dbReference type="PROSITE" id="PS50005">
    <property type="entry name" value="TPR"/>
    <property type="match status" value="1"/>
</dbReference>
<comment type="caution">
    <text evidence="5">The sequence shown here is derived from an EMBL/GenBank/DDBJ whole genome shotgun (WGS) entry which is preliminary data.</text>
</comment>
<dbReference type="GO" id="GO:0006260">
    <property type="term" value="P:DNA replication"/>
    <property type="evidence" value="ECO:0007669"/>
    <property type="project" value="UniProtKB-KW"/>
</dbReference>
<dbReference type="Pfam" id="PF13432">
    <property type="entry name" value="TPR_16"/>
    <property type="match status" value="1"/>
</dbReference>
<dbReference type="Pfam" id="PF00226">
    <property type="entry name" value="DnaJ"/>
    <property type="match status" value="1"/>
</dbReference>
<dbReference type="SUPFAM" id="SSF48452">
    <property type="entry name" value="TPR-like"/>
    <property type="match status" value="1"/>
</dbReference>
<dbReference type="EMBL" id="DVMX01000099">
    <property type="protein sequence ID" value="HIU41886.1"/>
    <property type="molecule type" value="Genomic_DNA"/>
</dbReference>
<keyword evidence="2" id="KW-0802">TPR repeat</keyword>
<reference evidence="5" key="1">
    <citation type="submission" date="2020-10" db="EMBL/GenBank/DDBJ databases">
        <authorList>
            <person name="Gilroy R."/>
        </authorList>
    </citation>
    <scope>NUCLEOTIDE SEQUENCE</scope>
    <source>
        <strain evidence="5">4509</strain>
    </source>
</reference>
<dbReference type="PANTHER" id="PTHR24074">
    <property type="entry name" value="CO-CHAPERONE PROTEIN DJLA"/>
    <property type="match status" value="1"/>
</dbReference>
<feature type="region of interest" description="Disordered" evidence="3">
    <location>
        <begin position="61"/>
        <end position="80"/>
    </location>
</feature>
<proteinExistence type="predicted"/>
<dbReference type="Gene3D" id="1.25.40.10">
    <property type="entry name" value="Tetratricopeptide repeat domain"/>
    <property type="match status" value="1"/>
</dbReference>
<evidence type="ECO:0000256" key="3">
    <source>
        <dbReference type="SAM" id="MobiDB-lite"/>
    </source>
</evidence>
<dbReference type="AlphaFoldDB" id="A0A9D1ISG7"/>
<feature type="repeat" description="TPR" evidence="2">
    <location>
        <begin position="118"/>
        <end position="151"/>
    </location>
</feature>
<evidence type="ECO:0000313" key="5">
    <source>
        <dbReference type="EMBL" id="HIU41886.1"/>
    </source>
</evidence>
<dbReference type="InterPro" id="IPR036869">
    <property type="entry name" value="J_dom_sf"/>
</dbReference>
<evidence type="ECO:0000313" key="6">
    <source>
        <dbReference type="Proteomes" id="UP000824082"/>
    </source>
</evidence>
<sequence>MNSPYDILGVSPNATDDEIRKAYRELAKKYHPDNYADSPLKETAEEKMAQINAAFDQIMAQRRGGGQSSSQQGYGGYGSQNSYQNASRFSDIRQMINQGRYEEAEEVLDGVASASRDAEWYFLKGSIFYQRGWMDDAFQYFTTACRMNPSNAEYRAALNRMQYQRQGGFGGGFGTDQNPYRTGQPGQNATGCGICDICAGMACANLCCDCCGGGC</sequence>
<evidence type="ECO:0000259" key="4">
    <source>
        <dbReference type="PROSITE" id="PS50076"/>
    </source>
</evidence>
<dbReference type="InterPro" id="IPR011990">
    <property type="entry name" value="TPR-like_helical_dom_sf"/>
</dbReference>
<organism evidence="5 6">
    <name type="scientific">Candidatus Egerieicola faecale</name>
    <dbReference type="NCBI Taxonomy" id="2840774"/>
    <lineage>
        <taxon>Bacteria</taxon>
        <taxon>Bacillati</taxon>
        <taxon>Bacillota</taxon>
        <taxon>Clostridia</taxon>
        <taxon>Eubacteriales</taxon>
        <taxon>Oscillospiraceae</taxon>
        <taxon>Oscillospiraceae incertae sedis</taxon>
        <taxon>Candidatus Egerieicola</taxon>
    </lineage>
</organism>
<evidence type="ECO:0000256" key="1">
    <source>
        <dbReference type="ARBA" id="ARBA00022705"/>
    </source>
</evidence>
<dbReference type="SUPFAM" id="SSF46565">
    <property type="entry name" value="Chaperone J-domain"/>
    <property type="match status" value="1"/>
</dbReference>
<feature type="compositionally biased region" description="Gly residues" evidence="3">
    <location>
        <begin position="63"/>
        <end position="78"/>
    </location>
</feature>
<dbReference type="PROSITE" id="PS50076">
    <property type="entry name" value="DNAJ_2"/>
    <property type="match status" value="1"/>
</dbReference>